<dbReference type="InterPro" id="IPR014759">
    <property type="entry name" value="Helicase_SF3_ssRNA_vir"/>
</dbReference>
<keyword evidence="5" id="KW-0645">Protease</keyword>
<dbReference type="InterPro" id="IPR001205">
    <property type="entry name" value="RNA-dir_pol_C"/>
</dbReference>
<dbReference type="GO" id="GO:0003723">
    <property type="term" value="F:RNA binding"/>
    <property type="evidence" value="ECO:0007669"/>
    <property type="project" value="InterPro"/>
</dbReference>
<dbReference type="GO" id="GO:0004197">
    <property type="term" value="F:cysteine-type endopeptidase activity"/>
    <property type="evidence" value="ECO:0007669"/>
    <property type="project" value="InterPro"/>
</dbReference>
<keyword evidence="15" id="KW-1038">Host endoplasmic reticulum</keyword>
<keyword evidence="9" id="KW-0547">Nucleotide-binding</keyword>
<evidence type="ECO:0000256" key="3">
    <source>
        <dbReference type="ARBA" id="ARBA00020936"/>
    </source>
</evidence>
<feature type="domain" description="Peptidase C3" evidence="20">
    <location>
        <begin position="1175"/>
        <end position="1405"/>
    </location>
</feature>
<dbReference type="GO" id="GO:0039694">
    <property type="term" value="P:viral RNA genome replication"/>
    <property type="evidence" value="ECO:0007669"/>
    <property type="project" value="InterPro"/>
</dbReference>
<dbReference type="GO" id="GO:0044166">
    <property type="term" value="C:host cell endoplasmic reticulum lumen"/>
    <property type="evidence" value="ECO:0007669"/>
    <property type="project" value="UniProtKB-SubCell"/>
</dbReference>
<dbReference type="GO" id="GO:0044167">
    <property type="term" value="C:host cell endoplasmic reticulum membrane"/>
    <property type="evidence" value="ECO:0007669"/>
    <property type="project" value="UniProtKB-SubCell"/>
</dbReference>
<keyword evidence="14 17" id="KW-1133">Transmembrane helix</keyword>
<evidence type="ECO:0000256" key="13">
    <source>
        <dbReference type="ARBA" id="ARBA00022953"/>
    </source>
</evidence>
<dbReference type="PROSITE" id="PS51874">
    <property type="entry name" value="PCV_3C_PRO"/>
    <property type="match status" value="1"/>
</dbReference>
<dbReference type="Pfam" id="PF00910">
    <property type="entry name" value="RNA_helicase"/>
    <property type="match status" value="1"/>
</dbReference>
<reference evidence="21" key="2">
    <citation type="journal article" date="2024" name="Arch. Virol.">
        <title>Probing of plant transcriptomes reveals the hidden genetic diversity of the family Secoviridae.</title>
        <authorList>
            <person name="Sidharthan V.K."/>
            <person name="Reddy V."/>
            <person name="Kiran G."/>
            <person name="Rajeswari V."/>
            <person name="Baranwal V.K."/>
            <person name="Kumar M.K."/>
            <person name="Kumar K.S."/>
        </authorList>
    </citation>
    <scope>NUCLEOTIDE SEQUENCE</scope>
    <source>
        <strain evidence="21">Ber cor</strain>
    </source>
</reference>
<dbReference type="GO" id="GO:0005524">
    <property type="term" value="F:ATP binding"/>
    <property type="evidence" value="ECO:0007669"/>
    <property type="project" value="UniProtKB-KW"/>
</dbReference>
<dbReference type="GO" id="GO:0006508">
    <property type="term" value="P:proteolysis"/>
    <property type="evidence" value="ECO:0007669"/>
    <property type="project" value="UniProtKB-KW"/>
</dbReference>
<feature type="domain" description="RdRp catalytic" evidence="18">
    <location>
        <begin position="1691"/>
        <end position="1816"/>
    </location>
</feature>
<evidence type="ECO:0000256" key="4">
    <source>
        <dbReference type="ARBA" id="ARBA00022484"/>
    </source>
</evidence>
<feature type="transmembrane region" description="Helical" evidence="17">
    <location>
        <begin position="1099"/>
        <end position="1120"/>
    </location>
</feature>
<dbReference type="Gene3D" id="3.30.70.270">
    <property type="match status" value="1"/>
</dbReference>
<evidence type="ECO:0000256" key="16">
    <source>
        <dbReference type="ARBA" id="ARBA00031919"/>
    </source>
</evidence>
<evidence type="ECO:0000256" key="5">
    <source>
        <dbReference type="ARBA" id="ARBA00022670"/>
    </source>
</evidence>
<evidence type="ECO:0000256" key="15">
    <source>
        <dbReference type="ARBA" id="ARBA00023184"/>
    </source>
</evidence>
<dbReference type="InterPro" id="IPR043502">
    <property type="entry name" value="DNA/RNA_pol_sf"/>
</dbReference>
<evidence type="ECO:0000259" key="20">
    <source>
        <dbReference type="PROSITE" id="PS51874"/>
    </source>
</evidence>
<evidence type="ECO:0000256" key="10">
    <source>
        <dbReference type="ARBA" id="ARBA00022801"/>
    </source>
</evidence>
<evidence type="ECO:0000256" key="11">
    <source>
        <dbReference type="ARBA" id="ARBA00022807"/>
    </source>
</evidence>
<keyword evidence="8" id="KW-0548">Nucleotidyltransferase</keyword>
<keyword evidence="7 17" id="KW-0812">Transmembrane</keyword>
<evidence type="ECO:0000256" key="8">
    <source>
        <dbReference type="ARBA" id="ARBA00022695"/>
    </source>
</evidence>
<keyword evidence="13" id="KW-0693">Viral RNA replication</keyword>
<name>A0AAT9JAM0_9SECO</name>
<keyword evidence="6" id="KW-0808">Transferase</keyword>
<dbReference type="InterPro" id="IPR044067">
    <property type="entry name" value="PCV_3C_PRO"/>
</dbReference>
<dbReference type="EMBL" id="BK065076">
    <property type="protein sequence ID" value="DBA54745.1"/>
    <property type="molecule type" value="Genomic_RNA"/>
</dbReference>
<keyword evidence="4" id="KW-0696">RNA-directed RNA polymerase</keyword>
<evidence type="ECO:0000256" key="14">
    <source>
        <dbReference type="ARBA" id="ARBA00022989"/>
    </source>
</evidence>
<evidence type="ECO:0000256" key="17">
    <source>
        <dbReference type="SAM" id="Phobius"/>
    </source>
</evidence>
<evidence type="ECO:0000256" key="12">
    <source>
        <dbReference type="ARBA" id="ARBA00022840"/>
    </source>
</evidence>
<sequence length="2128" mass="236949">MTKIFVPRAVRDATLVANRLLAKPANFAITFLAQGASLKPRSVALAVANGVLATGPSLSMYLPTGQILSWKQAAILARAFSKRFGRFESQLYRKMEEELAFRKFKRALPSILRKAKKVSAMKMAAYKRIAAETAARKAAAAATLESRRAAQSTNKSAFRRGLKLKNLRSKRTCSTTPKELSLGDIFPFSSSLFPKATKLVVKSGTPDFHSLSSRYEDEVEFVPPVVAPLIGSYIQSLPLMGEILSLALPLSKIYSLLSVQGAYSFLEHVNALSSSSTIMERVVFLESLRLFIEVNQLSSGCLLNEYAHFFVLATCQELRELNANLHLTLLAMKECGTTSQLQGFWQFVLNAGKVAKDFVVNKAKNSLEWVLNQCKETFFSCISGYLAKAQHYKAEIEKFWNCCVTWATNMWTRTHLAIQALGVYAIWALVVVILCGITYLAESLLMACGVLATHGILVALLLTGFMGIMGYTIFTLGAESAALLSAIRQAILISVIPDPEREREQAVSNEETLLQSSFLDTVMAPINFLNLVANSLTNFSTGSITVLGKLGNSLDGIRKGFNCLGEFCSLFLDGCSQVWETISGKKSAFFRDLAKVVQIDLDKWVKDARQLIEYHEMCGTLDKYEFERVRTLIYRGEKLMDTSSRARASATCNKFQRTISGLVSDLRKIRENSRNSLRFDGWRLCPFWVYIHGESQCGKSTLANYLAPTLLKHLGCEPDDTYGKDPVDQYWQNYFQQKCVKLNDLSATECVASVPIEQQLIQLISTEEKTVSGADIAGKAVQFDSDIIISSSNVADAPTGANILDGNAYRLRRKVVLECRRACEYIINDDGSRTEMVDPKDPSKLVLRPYIASDALACTEIRWKHNSTGVQLPGSRGQWHLARDSFPALFEEMDTHFAKEKELKASWRENMGTQSKTARGITSYLRNLTQLLSTEKRNENCSTSDDVSVSLVAIDGNFYRLDSGGVLTKAPKNISSDYEAVESITTSQFYMNFLNKIDHTLMSSINEDFHVSMIKDVINGMLENEACVLSVDKISSSSAAMHRDLWEELGLTERFFLRVAQVVLNRVRAQDHFTSNPTSIFLDYMGSCRDKVVAHKEQLLFFFCALTMIGIAGAAFWALYKVFISGTLGIGAGMALKAQLDLQSVHSSGSVVSAFAQSSRPLVWSAASSISNFQSSSQSFDLFNDGLGFLLVRVVGASGISETGMLYASNTIAMGIHQMKQFADGERVVIHYFGKDRSAKCFVFTWRWGDIFETDNCEIGQYCSGQLTPLPSYPDNLYIRGDERIANTVNINGVGIKYKKHFPADQLDPADSVLADDVPLVRSFSALASTCNKVHTFACLTGGLTYKRSLKSYMTSNYKSSNFDCGTIISTVVAGKRKVVGMHISGQQTGLVNLTFIGFLPPATISTFQSGDFFEPSSGVIEEGYEKIGFISDPSKRPRSGKTSQIASVPEEMKIEVPEGVILKVPSVLSRSDPILSLEENLQFVNYDPLKDGMQKFQTPIALLDEDKLSAVCDDIFESWFDCLPTLEGEKILLEKTTLDIALNGIDGVDFCDAMRLDTSEGYPHTLERLPGQKGKERYVEVDDFNHRTLIPNTSVSNSYEALSASIFEQVPVLNCVECPKDECLKPSKVPGGTRLFDTLPFEHNILLREYFLNFCIFLQSNRGSLPTQVGVNPYSREWTHIFGRLASKSDKGLNCDYSKFDGLISHQIYSHMVATINRLFKDGGRNNCARRNLFLMFVGRRSIAFDQVYLVRGGMPSGCALTVIINSVFNEILMRYTYREFVPAPSRDYFSKYVSLVVYGDDNLLTIDSSVESFFNGNIIKDFLKTKNVVITDGADKSASSLEFRPLQSLEFLKRGFRKTNTGRQSAPLDKNSLYTRLRYTTKGPDGAYQLDILHDNVKSFLEELVLHDEHVFEFNRVRNFYVGKIPTWSQSLPTYATCVRVMEAHQTGALAYEPHKFLCTKIDNRGVKMMSGQGKIDHCIYVTDRLGVCGLQFETTSPNAFFVSTEGLKPGIPGVQVPIVGGDRDMPTSAWISQFSSPKKQKVIFDAYNEGKTIYFRSRMPFIFGWCALIKFAKAQHINSDGLLALYQKYKPAASGDIAPLLAEPIFRKCYNTPLFTQLVRDADAS</sequence>
<dbReference type="GO" id="GO:0006351">
    <property type="term" value="P:DNA-templated transcription"/>
    <property type="evidence" value="ECO:0007669"/>
    <property type="project" value="InterPro"/>
</dbReference>
<organism evidence="21">
    <name type="scientific">Coral plant nepovirus</name>
    <dbReference type="NCBI Taxonomy" id="3115765"/>
    <lineage>
        <taxon>Viruses</taxon>
        <taxon>Riboviria</taxon>
        <taxon>Orthornavirae</taxon>
        <taxon>Pisuviricota</taxon>
        <taxon>Pisoniviricetes</taxon>
        <taxon>Picornavirales</taxon>
        <taxon>Secoviridae</taxon>
        <taxon>Comovirinae</taxon>
        <taxon>Nepovirus</taxon>
    </lineage>
</organism>
<keyword evidence="12" id="KW-0067">ATP-binding</keyword>
<reference evidence="21" key="1">
    <citation type="submission" date="2023-11" db="EMBL/GenBank/DDBJ databases">
        <authorList>
            <person name="Sidharthan V.K."/>
            <person name="Reddy V."/>
            <person name="Kiran G."/>
            <person name="Rajeswari V."/>
            <person name="Baranwal V.K."/>
        </authorList>
    </citation>
    <scope>NUCLEOTIDE SEQUENCE</scope>
    <source>
        <strain evidence="21">Ber cor</strain>
    </source>
</reference>
<protein>
    <recommendedName>
        <fullName evidence="3">RNA1 polyprotein</fullName>
    </recommendedName>
    <alternativeName>
        <fullName evidence="16">P1</fullName>
    </alternativeName>
</protein>
<dbReference type="InterPro" id="IPR007094">
    <property type="entry name" value="RNA-dir_pol_PSvirus"/>
</dbReference>
<evidence type="ECO:0000259" key="18">
    <source>
        <dbReference type="PROSITE" id="PS50507"/>
    </source>
</evidence>
<dbReference type="Pfam" id="PF00680">
    <property type="entry name" value="RdRP_1"/>
    <property type="match status" value="1"/>
</dbReference>
<evidence type="ECO:0000313" key="21">
    <source>
        <dbReference type="EMBL" id="DBA54745.1"/>
    </source>
</evidence>
<keyword evidence="11" id="KW-0788">Thiol protease</keyword>
<evidence type="ECO:0000256" key="2">
    <source>
        <dbReference type="ARBA" id="ARBA00004517"/>
    </source>
</evidence>
<dbReference type="PROSITE" id="PS51218">
    <property type="entry name" value="SF3_HELICASE_2"/>
    <property type="match status" value="1"/>
</dbReference>
<keyword evidence="17" id="KW-0472">Membrane</keyword>
<feature type="domain" description="SF3 helicase" evidence="19">
    <location>
        <begin position="665"/>
        <end position="832"/>
    </location>
</feature>
<comment type="subcellular location">
    <subcellularLocation>
        <location evidence="1">Host endoplasmic reticulum lumen</location>
    </subcellularLocation>
    <subcellularLocation>
        <location evidence="2">Host endoplasmic reticulum membrane</location>
        <topology evidence="2">Single-pass membrane protein</topology>
    </subcellularLocation>
</comment>
<dbReference type="PROSITE" id="PS50507">
    <property type="entry name" value="RDRP_SSRNA_POS"/>
    <property type="match status" value="1"/>
</dbReference>
<feature type="transmembrane region" description="Helical" evidence="17">
    <location>
        <begin position="416"/>
        <end position="437"/>
    </location>
</feature>
<dbReference type="InterPro" id="IPR043128">
    <property type="entry name" value="Rev_trsase/Diguanyl_cyclase"/>
</dbReference>
<dbReference type="GO" id="GO:0003968">
    <property type="term" value="F:RNA-directed RNA polymerase activity"/>
    <property type="evidence" value="ECO:0007669"/>
    <property type="project" value="UniProtKB-KW"/>
</dbReference>
<evidence type="ECO:0000259" key="19">
    <source>
        <dbReference type="PROSITE" id="PS51218"/>
    </source>
</evidence>
<dbReference type="GO" id="GO:0003724">
    <property type="term" value="F:RNA helicase activity"/>
    <property type="evidence" value="ECO:0007669"/>
    <property type="project" value="InterPro"/>
</dbReference>
<evidence type="ECO:0000256" key="9">
    <source>
        <dbReference type="ARBA" id="ARBA00022741"/>
    </source>
</evidence>
<evidence type="ECO:0000256" key="7">
    <source>
        <dbReference type="ARBA" id="ARBA00022692"/>
    </source>
</evidence>
<evidence type="ECO:0000256" key="1">
    <source>
        <dbReference type="ARBA" id="ARBA00004149"/>
    </source>
</evidence>
<evidence type="ECO:0000256" key="6">
    <source>
        <dbReference type="ARBA" id="ARBA00022679"/>
    </source>
</evidence>
<keyword evidence="10" id="KW-0378">Hydrolase</keyword>
<proteinExistence type="predicted"/>
<dbReference type="SUPFAM" id="SSF56672">
    <property type="entry name" value="DNA/RNA polymerases"/>
    <property type="match status" value="1"/>
</dbReference>
<accession>A0AAT9JAM0</accession>
<dbReference type="InterPro" id="IPR000605">
    <property type="entry name" value="Helicase_SF3_ssDNA/RNA_vir"/>
</dbReference>